<dbReference type="AlphaFoldDB" id="D3VHH7"/>
<evidence type="ECO:0000313" key="1">
    <source>
        <dbReference type="EMBL" id="CBJ90622.1"/>
    </source>
</evidence>
<protein>
    <submittedName>
        <fullName evidence="1">Uncharacterized protein</fullName>
    </submittedName>
</protein>
<organism evidence="1 2">
    <name type="scientific">Xenorhabdus nematophila (strain ATCC 19061 / DSM 3370 / CCUG 14189 / LMG 1036 / NCIMB 9965 / AN6)</name>
    <dbReference type="NCBI Taxonomy" id="406817"/>
    <lineage>
        <taxon>Bacteria</taxon>
        <taxon>Pseudomonadati</taxon>
        <taxon>Pseudomonadota</taxon>
        <taxon>Gammaproteobacteria</taxon>
        <taxon>Enterobacterales</taxon>
        <taxon>Morganellaceae</taxon>
        <taxon>Xenorhabdus</taxon>
    </lineage>
</organism>
<dbReference type="RefSeq" id="WP_013184511.1">
    <property type="nucleotide sequence ID" value="NC_014228.1"/>
</dbReference>
<dbReference type="eggNOG" id="ENOG502ZUQB">
    <property type="taxonomic scope" value="Bacteria"/>
</dbReference>
<dbReference type="Proteomes" id="UP000008075">
    <property type="component" value="Chromosome"/>
</dbReference>
<name>D3VHH7_XENNA</name>
<accession>D3VHH7</accession>
<dbReference type="EMBL" id="FN667742">
    <property type="protein sequence ID" value="CBJ90622.1"/>
    <property type="molecule type" value="Genomic_DNA"/>
</dbReference>
<keyword evidence="2" id="KW-1185">Reference proteome</keyword>
<dbReference type="HOGENOM" id="CLU_2025849_0_0_6"/>
<dbReference type="KEGG" id="xne:XNC1_2564"/>
<gene>
    <name evidence="1" type="ordered locus">XNC1_2564</name>
</gene>
<dbReference type="GeneID" id="24903495"/>
<sequence>MSDVRNIINVDNNFGCEYKADLFNQESANELFPIIPDHVVVSPGNDSSTGGMWIPWCDSQKDIDSGHYIKVTFSKKDAADIVNYMFQHGSYVYFTDSSKQFSNKQIMSGDSAKGKGDYKLEIKTNGNLPLMVLNKY</sequence>
<reference evidence="1 2" key="1">
    <citation type="journal article" date="2011" name="PLoS ONE">
        <title>The entomopathogenic bacterial endosymbionts xenorhabdus and photorhabdus: convergent lifestyles from divergent genomes.</title>
        <authorList>
            <person name="Chaston J.M."/>
            <person name="Suen G."/>
            <person name="Tucker S.L."/>
            <person name="Andersen A.W."/>
            <person name="Bhasin A."/>
            <person name="Bode E."/>
            <person name="Bode H.B."/>
            <person name="Brachmann A.O."/>
            <person name="Cowles C.E."/>
            <person name="Cowles K.N."/>
            <person name="Darby C."/>
            <person name="de Leon L."/>
            <person name="Drace K."/>
            <person name="Du Z."/>
            <person name="Givaudan A."/>
            <person name="Herbert Tran E.E."/>
            <person name="Jewell K.A."/>
            <person name="Knack J.J."/>
            <person name="Krasomil-Osterfeld K.C."/>
            <person name="Kukor R."/>
            <person name="Lanois A."/>
            <person name="Latreille P."/>
            <person name="Leimgruber N.K."/>
            <person name="Lipke C.M."/>
            <person name="Liu R."/>
            <person name="Lu X."/>
            <person name="Martens E.C."/>
            <person name="Marri P.R."/>
            <person name="Medigue C."/>
            <person name="Menard M.L."/>
            <person name="Miller N.M."/>
            <person name="Morales-Soto N."/>
            <person name="Norton S."/>
            <person name="Ogier J.C."/>
            <person name="Orchard S.S."/>
            <person name="Park D."/>
            <person name="Park Y."/>
            <person name="Qurollo B.A."/>
            <person name="Sugar D.R."/>
            <person name="Richards G.R."/>
            <person name="Rouy Z."/>
            <person name="Slominski B."/>
            <person name="Slominski K."/>
            <person name="Snyder H."/>
            <person name="Tjaden B.C."/>
            <person name="van der Hoeven R."/>
            <person name="Welch R.D."/>
            <person name="Wheeler C."/>
            <person name="Xiang B."/>
            <person name="Barbazuk B."/>
            <person name="Gaudriault S."/>
            <person name="Goodner B."/>
            <person name="Slater S.C."/>
            <person name="Forst S."/>
            <person name="Goldman B.S."/>
            <person name="Goodrich-Blair H."/>
        </authorList>
    </citation>
    <scope>NUCLEOTIDE SEQUENCE [LARGE SCALE GENOMIC DNA]</scope>
    <source>
        <strain evidence="2">ATCC 19061 / DSM 3370 / CCUG 14189 / LMG 1036 / NCIMB 9965 / AN6</strain>
    </source>
</reference>
<evidence type="ECO:0000313" key="2">
    <source>
        <dbReference type="Proteomes" id="UP000008075"/>
    </source>
</evidence>
<proteinExistence type="predicted"/>